<dbReference type="InterPro" id="IPR037238">
    <property type="entry name" value="YbiA-like_sf"/>
</dbReference>
<dbReference type="AlphaFoldDB" id="A0A6V2S2U4"/>
<evidence type="ECO:0000313" key="4">
    <source>
        <dbReference type="EMBL" id="CAE0556128.1"/>
    </source>
</evidence>
<proteinExistence type="predicted"/>
<feature type="compositionally biased region" description="Basic residues" evidence="1">
    <location>
        <begin position="34"/>
        <end position="45"/>
    </location>
</feature>
<dbReference type="Gene3D" id="1.10.357.40">
    <property type="entry name" value="YbiA-like"/>
    <property type="match status" value="1"/>
</dbReference>
<dbReference type="SUPFAM" id="SSF143990">
    <property type="entry name" value="YbiA-like"/>
    <property type="match status" value="1"/>
</dbReference>
<feature type="compositionally biased region" description="Low complexity" evidence="1">
    <location>
        <begin position="172"/>
        <end position="182"/>
    </location>
</feature>
<reference evidence="3" key="1">
    <citation type="submission" date="2021-01" db="EMBL/GenBank/DDBJ databases">
        <authorList>
            <person name="Corre E."/>
            <person name="Pelletier E."/>
            <person name="Niang G."/>
            <person name="Scheremetjew M."/>
            <person name="Finn R."/>
            <person name="Kale V."/>
            <person name="Holt S."/>
            <person name="Cochrane G."/>
            <person name="Meng A."/>
            <person name="Brown T."/>
            <person name="Cohen L."/>
        </authorList>
    </citation>
    <scope>NUCLEOTIDE SEQUENCE</scope>
    <source>
        <strain evidence="3">379</strain>
    </source>
</reference>
<accession>A0A6V2S2U4</accession>
<sequence>MLCKAAAMRDYASFDAIARARTPAEAMRLVGRSSRPRRSRPRRVQHVPQAKRLGRGVSPWDERLWTRVVCTVAHAIVLAKARGVPHFRAALLQTGRALIAEATSNDRHWGIGLDEGHASVQTPALWRGSNILGWALMEAREVIAGEAEAAARGGGGGEDGAGGGAGRGGVAAGQVRPAAAAGERSERRKRRAGKLQGGLWE</sequence>
<feature type="region of interest" description="Disordered" evidence="1">
    <location>
        <begin position="150"/>
        <end position="201"/>
    </location>
</feature>
<evidence type="ECO:0000313" key="3">
    <source>
        <dbReference type="EMBL" id="CAE0556114.1"/>
    </source>
</evidence>
<name>A0A6V2S2U4_EMIHU</name>
<evidence type="ECO:0000259" key="2">
    <source>
        <dbReference type="Pfam" id="PF08719"/>
    </source>
</evidence>
<protein>
    <recommendedName>
        <fullName evidence="2">NADAR domain-containing protein</fullName>
    </recommendedName>
</protein>
<dbReference type="Pfam" id="PF08719">
    <property type="entry name" value="NADAR"/>
    <property type="match status" value="1"/>
</dbReference>
<feature type="region of interest" description="Disordered" evidence="1">
    <location>
        <begin position="27"/>
        <end position="47"/>
    </location>
</feature>
<gene>
    <name evidence="3" type="ORF">EHUX00137_LOCUS21629</name>
    <name evidence="4" type="ORF">EHUX00137_LOCUS21637</name>
</gene>
<feature type="domain" description="NADAR" evidence="2">
    <location>
        <begin position="45"/>
        <end position="143"/>
    </location>
</feature>
<dbReference type="EMBL" id="HBIR01028001">
    <property type="protein sequence ID" value="CAE0556114.1"/>
    <property type="molecule type" value="Transcribed_RNA"/>
</dbReference>
<evidence type="ECO:0000256" key="1">
    <source>
        <dbReference type="SAM" id="MobiDB-lite"/>
    </source>
</evidence>
<feature type="compositionally biased region" description="Gly residues" evidence="1">
    <location>
        <begin position="152"/>
        <end position="171"/>
    </location>
</feature>
<dbReference type="CDD" id="cd15457">
    <property type="entry name" value="NADAR"/>
    <property type="match status" value="1"/>
</dbReference>
<organism evidence="3">
    <name type="scientific">Emiliania huxleyi</name>
    <name type="common">Coccolithophore</name>
    <name type="synonym">Pontosphaera huxleyi</name>
    <dbReference type="NCBI Taxonomy" id="2903"/>
    <lineage>
        <taxon>Eukaryota</taxon>
        <taxon>Haptista</taxon>
        <taxon>Haptophyta</taxon>
        <taxon>Prymnesiophyceae</taxon>
        <taxon>Isochrysidales</taxon>
        <taxon>Noelaerhabdaceae</taxon>
        <taxon>Emiliania</taxon>
    </lineage>
</organism>
<dbReference type="EMBL" id="HBIR01028009">
    <property type="protein sequence ID" value="CAE0556128.1"/>
    <property type="molecule type" value="Transcribed_RNA"/>
</dbReference>
<dbReference type="InterPro" id="IPR012816">
    <property type="entry name" value="NADAR"/>
</dbReference>